<feature type="compositionally biased region" description="Basic residues" evidence="1">
    <location>
        <begin position="34"/>
        <end position="44"/>
    </location>
</feature>
<feature type="compositionally biased region" description="Basic and acidic residues" evidence="1">
    <location>
        <begin position="58"/>
        <end position="76"/>
    </location>
</feature>
<sequence>MMPQQQLAFVLTDSSAKVLSSERQLIRRHCMRLKNKQPGSRRSKREAARATDRYYSPKAERQDQVLSRGEKRRQASNEHNALPPPSPSDWALFQFQEELDASSQKMMHQYFICNPIRDPLCPFKLFGIQIDFDQDPFWCFQMLVSEKLCFHALLLLASASNDLILRRSLSKTTYRHLQNTLPILNNRLSDTNAHQYDMILYVVGILASIAIVFGDHNAAQMHAAGISEILRLRGGVAAGTRNSMIHLSIDRKSLNFSSMLVTKLWTPIYNGSVWKDPVMPVGVTKLYYSRNMVCVDGLVDSNLAVVFHTLQHTAILLNKHYHNQTAVNGVFLQESLSFVHSSLIELDGQLTDVLSECIRLGMMALFAATFRLPGLYEHPCCKALANELHLSYAAARGSTSDVPETIDIWLMLVSLISVDNMDSLYVWESWKVLATRGLSWDGIRGHLQRVMWIDAFHDDLGRRAVDRFRKYLEISNVSDNCCLL</sequence>
<evidence type="ECO:0000313" key="2">
    <source>
        <dbReference type="EMBL" id="KAH8698534.1"/>
    </source>
</evidence>
<proteinExistence type="predicted"/>
<feature type="region of interest" description="Disordered" evidence="1">
    <location>
        <begin position="34"/>
        <end position="87"/>
    </location>
</feature>
<name>A0AAD4Q1B2_9EURO</name>
<evidence type="ECO:0008006" key="4">
    <source>
        <dbReference type="Google" id="ProtNLM"/>
    </source>
</evidence>
<dbReference type="AlphaFoldDB" id="A0AAD4Q1B2"/>
<comment type="caution">
    <text evidence="2">The sequence shown here is derived from an EMBL/GenBank/DDBJ whole genome shotgun (WGS) entry which is preliminary data.</text>
</comment>
<dbReference type="GeneID" id="70249290"/>
<evidence type="ECO:0000256" key="1">
    <source>
        <dbReference type="SAM" id="MobiDB-lite"/>
    </source>
</evidence>
<organism evidence="2 3">
    <name type="scientific">Talaromyces proteolyticus</name>
    <dbReference type="NCBI Taxonomy" id="1131652"/>
    <lineage>
        <taxon>Eukaryota</taxon>
        <taxon>Fungi</taxon>
        <taxon>Dikarya</taxon>
        <taxon>Ascomycota</taxon>
        <taxon>Pezizomycotina</taxon>
        <taxon>Eurotiomycetes</taxon>
        <taxon>Eurotiomycetidae</taxon>
        <taxon>Eurotiales</taxon>
        <taxon>Trichocomaceae</taxon>
        <taxon>Talaromyces</taxon>
        <taxon>Talaromyces sect. Bacilispori</taxon>
    </lineage>
</organism>
<dbReference type="RefSeq" id="XP_046072998.1">
    <property type="nucleotide sequence ID" value="XM_046219003.1"/>
</dbReference>
<keyword evidence="3" id="KW-1185">Reference proteome</keyword>
<protein>
    <recommendedName>
        <fullName evidence="4">Transcription factor domain-containing protein</fullName>
    </recommendedName>
</protein>
<dbReference type="Pfam" id="PF11951">
    <property type="entry name" value="Fungal_trans_2"/>
    <property type="match status" value="1"/>
</dbReference>
<dbReference type="Proteomes" id="UP001201262">
    <property type="component" value="Unassembled WGS sequence"/>
</dbReference>
<dbReference type="EMBL" id="JAJTJA010000005">
    <property type="protein sequence ID" value="KAH8698534.1"/>
    <property type="molecule type" value="Genomic_DNA"/>
</dbReference>
<dbReference type="InterPro" id="IPR021858">
    <property type="entry name" value="Fun_TF"/>
</dbReference>
<dbReference type="PANTHER" id="PTHR37540:SF5">
    <property type="entry name" value="TRANSCRIPTION FACTOR DOMAIN-CONTAINING PROTEIN"/>
    <property type="match status" value="1"/>
</dbReference>
<feature type="non-terminal residue" evidence="2">
    <location>
        <position position="1"/>
    </location>
</feature>
<evidence type="ECO:0000313" key="3">
    <source>
        <dbReference type="Proteomes" id="UP001201262"/>
    </source>
</evidence>
<gene>
    <name evidence="2" type="ORF">BGW36DRAFT_406490</name>
</gene>
<accession>A0AAD4Q1B2</accession>
<dbReference type="PANTHER" id="PTHR37540">
    <property type="entry name" value="TRANSCRIPTION FACTOR (ACR-2), PUTATIVE-RELATED-RELATED"/>
    <property type="match status" value="1"/>
</dbReference>
<reference evidence="2" key="1">
    <citation type="submission" date="2021-12" db="EMBL/GenBank/DDBJ databases">
        <title>Convergent genome expansion in fungi linked to evolution of root-endophyte symbiosis.</title>
        <authorList>
            <consortium name="DOE Joint Genome Institute"/>
            <person name="Ke Y.-H."/>
            <person name="Bonito G."/>
            <person name="Liao H.-L."/>
            <person name="Looney B."/>
            <person name="Rojas-Flechas A."/>
            <person name="Nash J."/>
            <person name="Hameed K."/>
            <person name="Schadt C."/>
            <person name="Martin F."/>
            <person name="Crous P.W."/>
            <person name="Miettinen O."/>
            <person name="Magnuson J.K."/>
            <person name="Labbe J."/>
            <person name="Jacobson D."/>
            <person name="Doktycz M.J."/>
            <person name="Veneault-Fourrey C."/>
            <person name="Kuo A."/>
            <person name="Mondo S."/>
            <person name="Calhoun S."/>
            <person name="Riley R."/>
            <person name="Ohm R."/>
            <person name="LaButti K."/>
            <person name="Andreopoulos B."/>
            <person name="Pangilinan J."/>
            <person name="Nolan M."/>
            <person name="Tritt A."/>
            <person name="Clum A."/>
            <person name="Lipzen A."/>
            <person name="Daum C."/>
            <person name="Barry K."/>
            <person name="Grigoriev I.V."/>
            <person name="Vilgalys R."/>
        </authorList>
    </citation>
    <scope>NUCLEOTIDE SEQUENCE</scope>
    <source>
        <strain evidence="2">PMI_201</strain>
    </source>
</reference>